<sequence length="39" mass="4237">MDVSHGGIDKVASSWTLHGWSPLWTRATVTLRGLKSPST</sequence>
<name>A0A8R7TG69_TRIUA</name>
<proteinExistence type="predicted"/>
<dbReference type="EnsemblPlants" id="TuG1812G0200002383.01.T01">
    <property type="protein sequence ID" value="TuG1812G0200002383.01.T01.cds445062"/>
    <property type="gene ID" value="TuG1812G0200002383.01"/>
</dbReference>
<accession>A0A8R7TG69</accession>
<evidence type="ECO:0000313" key="2">
    <source>
        <dbReference type="Proteomes" id="UP000015106"/>
    </source>
</evidence>
<reference evidence="2" key="1">
    <citation type="journal article" date="2013" name="Nature">
        <title>Draft genome of the wheat A-genome progenitor Triticum urartu.</title>
        <authorList>
            <person name="Ling H.Q."/>
            <person name="Zhao S."/>
            <person name="Liu D."/>
            <person name="Wang J."/>
            <person name="Sun H."/>
            <person name="Zhang C."/>
            <person name="Fan H."/>
            <person name="Li D."/>
            <person name="Dong L."/>
            <person name="Tao Y."/>
            <person name="Gao C."/>
            <person name="Wu H."/>
            <person name="Li Y."/>
            <person name="Cui Y."/>
            <person name="Guo X."/>
            <person name="Zheng S."/>
            <person name="Wang B."/>
            <person name="Yu K."/>
            <person name="Liang Q."/>
            <person name="Yang W."/>
            <person name="Lou X."/>
            <person name="Chen J."/>
            <person name="Feng M."/>
            <person name="Jian J."/>
            <person name="Zhang X."/>
            <person name="Luo G."/>
            <person name="Jiang Y."/>
            <person name="Liu J."/>
            <person name="Wang Z."/>
            <person name="Sha Y."/>
            <person name="Zhang B."/>
            <person name="Wu H."/>
            <person name="Tang D."/>
            <person name="Shen Q."/>
            <person name="Xue P."/>
            <person name="Zou S."/>
            <person name="Wang X."/>
            <person name="Liu X."/>
            <person name="Wang F."/>
            <person name="Yang Y."/>
            <person name="An X."/>
            <person name="Dong Z."/>
            <person name="Zhang K."/>
            <person name="Zhang X."/>
            <person name="Luo M.C."/>
            <person name="Dvorak J."/>
            <person name="Tong Y."/>
            <person name="Wang J."/>
            <person name="Yang H."/>
            <person name="Li Z."/>
            <person name="Wang D."/>
            <person name="Zhang A."/>
            <person name="Wang J."/>
        </authorList>
    </citation>
    <scope>NUCLEOTIDE SEQUENCE</scope>
    <source>
        <strain evidence="2">cv. G1812</strain>
    </source>
</reference>
<protein>
    <submittedName>
        <fullName evidence="1">Uncharacterized protein</fullName>
    </submittedName>
</protein>
<reference evidence="1" key="2">
    <citation type="submission" date="2018-03" db="EMBL/GenBank/DDBJ databases">
        <title>The Triticum urartu genome reveals the dynamic nature of wheat genome evolution.</title>
        <authorList>
            <person name="Ling H."/>
            <person name="Ma B."/>
            <person name="Shi X."/>
            <person name="Liu H."/>
            <person name="Dong L."/>
            <person name="Sun H."/>
            <person name="Cao Y."/>
            <person name="Gao Q."/>
            <person name="Zheng S."/>
            <person name="Li Y."/>
            <person name="Yu Y."/>
            <person name="Du H."/>
            <person name="Qi M."/>
            <person name="Li Y."/>
            <person name="Yu H."/>
            <person name="Cui Y."/>
            <person name="Wang N."/>
            <person name="Chen C."/>
            <person name="Wu H."/>
            <person name="Zhao Y."/>
            <person name="Zhang J."/>
            <person name="Li Y."/>
            <person name="Zhou W."/>
            <person name="Zhang B."/>
            <person name="Hu W."/>
            <person name="Eijk M."/>
            <person name="Tang J."/>
            <person name="Witsenboer H."/>
            <person name="Zhao S."/>
            <person name="Li Z."/>
            <person name="Zhang A."/>
            <person name="Wang D."/>
            <person name="Liang C."/>
        </authorList>
    </citation>
    <scope>NUCLEOTIDE SEQUENCE [LARGE SCALE GENOMIC DNA]</scope>
    <source>
        <strain evidence="1">cv. G1812</strain>
    </source>
</reference>
<dbReference type="AlphaFoldDB" id="A0A8R7TG69"/>
<evidence type="ECO:0000313" key="1">
    <source>
        <dbReference type="EnsemblPlants" id="TuG1812G0200002383.01.T01.cds445062"/>
    </source>
</evidence>
<organism evidence="1 2">
    <name type="scientific">Triticum urartu</name>
    <name type="common">Red wild einkorn</name>
    <name type="synonym">Crithodium urartu</name>
    <dbReference type="NCBI Taxonomy" id="4572"/>
    <lineage>
        <taxon>Eukaryota</taxon>
        <taxon>Viridiplantae</taxon>
        <taxon>Streptophyta</taxon>
        <taxon>Embryophyta</taxon>
        <taxon>Tracheophyta</taxon>
        <taxon>Spermatophyta</taxon>
        <taxon>Magnoliopsida</taxon>
        <taxon>Liliopsida</taxon>
        <taxon>Poales</taxon>
        <taxon>Poaceae</taxon>
        <taxon>BOP clade</taxon>
        <taxon>Pooideae</taxon>
        <taxon>Triticodae</taxon>
        <taxon>Triticeae</taxon>
        <taxon>Triticinae</taxon>
        <taxon>Triticum</taxon>
    </lineage>
</organism>
<dbReference type="Gramene" id="TuG1812G0200002383.01.T01">
    <property type="protein sequence ID" value="TuG1812G0200002383.01.T01.cds445062"/>
    <property type="gene ID" value="TuG1812G0200002383.01"/>
</dbReference>
<reference evidence="1" key="3">
    <citation type="submission" date="2022-06" db="UniProtKB">
        <authorList>
            <consortium name="EnsemblPlants"/>
        </authorList>
    </citation>
    <scope>IDENTIFICATION</scope>
</reference>
<keyword evidence="2" id="KW-1185">Reference proteome</keyword>
<dbReference type="Proteomes" id="UP000015106">
    <property type="component" value="Chromosome 2"/>
</dbReference>